<keyword evidence="3" id="KW-1185">Reference proteome</keyword>
<organism evidence="2 3">
    <name type="scientific">Sphingobium quisquiliarum P25</name>
    <dbReference type="NCBI Taxonomy" id="1329909"/>
    <lineage>
        <taxon>Bacteria</taxon>
        <taxon>Pseudomonadati</taxon>
        <taxon>Pseudomonadota</taxon>
        <taxon>Alphaproteobacteria</taxon>
        <taxon>Sphingomonadales</taxon>
        <taxon>Sphingomonadaceae</taxon>
        <taxon>Sphingobium</taxon>
    </lineage>
</organism>
<reference evidence="2 3" key="1">
    <citation type="journal article" date="2013" name="Genome Announc.">
        <title>Draft Genome Sequence of Sphingobium quisquiliarum Strain P25T, a Novel Hexachlorocyclohexane (HCH)-Degrading Bacterium Isolated from an HCH Dumpsite.</title>
        <authorList>
            <person name="Kumar Singh A."/>
            <person name="Sangwan N."/>
            <person name="Sharma A."/>
            <person name="Gupta V."/>
            <person name="Khurana J.P."/>
            <person name="Lal R."/>
        </authorList>
    </citation>
    <scope>NUCLEOTIDE SEQUENCE [LARGE SCALE GENOMIC DNA]</scope>
    <source>
        <strain evidence="2 3">P25</strain>
    </source>
</reference>
<feature type="transmembrane region" description="Helical" evidence="1">
    <location>
        <begin position="124"/>
        <end position="146"/>
    </location>
</feature>
<keyword evidence="1" id="KW-0812">Transmembrane</keyword>
<keyword evidence="1" id="KW-0472">Membrane</keyword>
<feature type="transmembrane region" description="Helical" evidence="1">
    <location>
        <begin position="81"/>
        <end position="104"/>
    </location>
</feature>
<evidence type="ECO:0000313" key="2">
    <source>
        <dbReference type="EMBL" id="EQB13878.1"/>
    </source>
</evidence>
<evidence type="ECO:0000256" key="1">
    <source>
        <dbReference type="SAM" id="Phobius"/>
    </source>
</evidence>
<feature type="transmembrane region" description="Helical" evidence="1">
    <location>
        <begin position="57"/>
        <end position="74"/>
    </location>
</feature>
<dbReference type="RefSeq" id="WP_021236716.1">
    <property type="nucleotide sequence ID" value="NZ_ATHO01000012.1"/>
</dbReference>
<dbReference type="AlphaFoldDB" id="T0HP06"/>
<name>T0HP06_9SPHN</name>
<dbReference type="EMBL" id="ATHO01000012">
    <property type="protein sequence ID" value="EQB13878.1"/>
    <property type="molecule type" value="Genomic_DNA"/>
</dbReference>
<proteinExistence type="predicted"/>
<dbReference type="Proteomes" id="UP000015525">
    <property type="component" value="Unassembled WGS sequence"/>
</dbReference>
<feature type="transmembrane region" description="Helical" evidence="1">
    <location>
        <begin position="158"/>
        <end position="177"/>
    </location>
</feature>
<protein>
    <recommendedName>
        <fullName evidence="4">NADP transhydrogenase beta-like domain-containing protein</fullName>
    </recommendedName>
</protein>
<feature type="transmembrane region" description="Helical" evidence="1">
    <location>
        <begin position="34"/>
        <end position="51"/>
    </location>
</feature>
<keyword evidence="1" id="KW-1133">Transmembrane helix</keyword>
<evidence type="ECO:0008006" key="4">
    <source>
        <dbReference type="Google" id="ProtNLM"/>
    </source>
</evidence>
<comment type="caution">
    <text evidence="2">The sequence shown here is derived from an EMBL/GenBank/DDBJ whole genome shotgun (WGS) entry which is preliminary data.</text>
</comment>
<sequence>MNGGVDLVTLAWALSSLLFLLSLWGAGPGHRRQLAALAGAVMLGAAAIYSVDVVNLPQIAAMLAAGGALGLMLGRGLPGQVLFRLMLGLAGLTGIAMLCAALAALLNPNAFGLLPEEGDGLLPWAAPCAAVTVISGAITALCAMMPRGAMDQAKRARLLALTGGLAGCSIAALGFLFQHAGLAVAG</sequence>
<feature type="non-terminal residue" evidence="2">
    <location>
        <position position="186"/>
    </location>
</feature>
<gene>
    <name evidence="2" type="ORF">L288_01960</name>
</gene>
<feature type="transmembrane region" description="Helical" evidence="1">
    <location>
        <begin position="6"/>
        <end position="27"/>
    </location>
</feature>
<accession>T0HP06</accession>
<evidence type="ECO:0000313" key="3">
    <source>
        <dbReference type="Proteomes" id="UP000015525"/>
    </source>
</evidence>